<feature type="region of interest" description="Disordered" evidence="1">
    <location>
        <begin position="273"/>
        <end position="313"/>
    </location>
</feature>
<dbReference type="OrthoDB" id="3267359at2759"/>
<comment type="caution">
    <text evidence="2">The sequence shown here is derived from an EMBL/GenBank/DDBJ whole genome shotgun (WGS) entry which is preliminary data.</text>
</comment>
<evidence type="ECO:0000256" key="1">
    <source>
        <dbReference type="SAM" id="MobiDB-lite"/>
    </source>
</evidence>
<feature type="region of interest" description="Disordered" evidence="1">
    <location>
        <begin position="642"/>
        <end position="742"/>
    </location>
</feature>
<dbReference type="Proteomes" id="UP000230002">
    <property type="component" value="Unassembled WGS sequence"/>
</dbReference>
<feature type="compositionally biased region" description="Polar residues" evidence="1">
    <location>
        <begin position="698"/>
        <end position="713"/>
    </location>
</feature>
<feature type="compositionally biased region" description="Polar residues" evidence="1">
    <location>
        <begin position="789"/>
        <end position="798"/>
    </location>
</feature>
<accession>A0A2G8S6W8</accession>
<dbReference type="AlphaFoldDB" id="A0A2G8S6W8"/>
<feature type="compositionally biased region" description="Low complexity" evidence="1">
    <location>
        <begin position="89"/>
        <end position="102"/>
    </location>
</feature>
<feature type="compositionally biased region" description="Basic and acidic residues" evidence="1">
    <location>
        <begin position="120"/>
        <end position="130"/>
    </location>
</feature>
<dbReference type="EMBL" id="AYKW01000021">
    <property type="protein sequence ID" value="PIL29501.1"/>
    <property type="molecule type" value="Genomic_DNA"/>
</dbReference>
<feature type="compositionally biased region" description="Low complexity" evidence="1">
    <location>
        <begin position="660"/>
        <end position="697"/>
    </location>
</feature>
<feature type="region of interest" description="Disordered" evidence="1">
    <location>
        <begin position="89"/>
        <end position="152"/>
    </location>
</feature>
<feature type="compositionally biased region" description="Low complexity" evidence="1">
    <location>
        <begin position="132"/>
        <end position="149"/>
    </location>
</feature>
<name>A0A2G8S6W8_9APHY</name>
<organism evidence="2 3">
    <name type="scientific">Ganoderma sinense ZZ0214-1</name>
    <dbReference type="NCBI Taxonomy" id="1077348"/>
    <lineage>
        <taxon>Eukaryota</taxon>
        <taxon>Fungi</taxon>
        <taxon>Dikarya</taxon>
        <taxon>Basidiomycota</taxon>
        <taxon>Agaricomycotina</taxon>
        <taxon>Agaricomycetes</taxon>
        <taxon>Polyporales</taxon>
        <taxon>Polyporaceae</taxon>
        <taxon>Ganoderma</taxon>
    </lineage>
</organism>
<evidence type="ECO:0000313" key="2">
    <source>
        <dbReference type="EMBL" id="PIL29501.1"/>
    </source>
</evidence>
<reference evidence="2 3" key="1">
    <citation type="journal article" date="2015" name="Sci. Rep.">
        <title>Chromosome-level genome map provides insights into diverse defense mechanisms in the medicinal fungus Ganoderma sinense.</title>
        <authorList>
            <person name="Zhu Y."/>
            <person name="Xu J."/>
            <person name="Sun C."/>
            <person name="Zhou S."/>
            <person name="Xu H."/>
            <person name="Nelson D.R."/>
            <person name="Qian J."/>
            <person name="Song J."/>
            <person name="Luo H."/>
            <person name="Xiang L."/>
            <person name="Li Y."/>
            <person name="Xu Z."/>
            <person name="Ji A."/>
            <person name="Wang L."/>
            <person name="Lu S."/>
            <person name="Hayward A."/>
            <person name="Sun W."/>
            <person name="Li X."/>
            <person name="Schwartz D.C."/>
            <person name="Wang Y."/>
            <person name="Chen S."/>
        </authorList>
    </citation>
    <scope>NUCLEOTIDE SEQUENCE [LARGE SCALE GENOMIC DNA]</scope>
    <source>
        <strain evidence="2 3">ZZ0214-1</strain>
    </source>
</reference>
<dbReference type="STRING" id="1077348.A0A2G8S6W8"/>
<feature type="compositionally biased region" description="Polar residues" evidence="1">
    <location>
        <begin position="724"/>
        <end position="733"/>
    </location>
</feature>
<sequence>MSESWCRIYAIRRTLGSRETGVWIGFPWSAIEDNIASQPPTVEQFTGKLGDAKAAIIFMLKKKGFNFPLHAQDKPLPVPRSFLPRSAPAPLAPAPLRASTPAAPSPTKPKAPAALLAQGGEKRRPVDRVNHARGASESASSDDSFASAEGDGDDLHNAAASLAISERRDLGREREDALAIEILSRFITPPASMSADGDILRFPISFGALADEFLMKRAASEGELWSLLRVRPGSGSCLSSHSHAWFPSPSTMPAYSNIDQLLKKLARPAQKVGNKRVKEPWRHRKSNRAGIKLTEAERQERKDRREKKRDALEDALTSARETMYKYAEAMSEEFGRDHNADYYYRLIMQRSTMKIKPRRISGWNAFVHKEMKELNEGQLHGNREQLHKGGHMQELSERWKAMSEEQRAAAIGDGVEELSERRENRKEGVQNVHINAFHDTRATLAKVQQELEFLAGRTGMCVLTLAVRSSLDSFNPPFIFVSEPRISQHMETITGKTVLDLAIGLEALCVSGITGLTQTHRNQLNDLKKKTSNLILEKLRAAVGSRGDIAKMYYVNFEHHVTFKFGVILECWPLQKFASPSTFSSLPIVNILYSAFESGATRFRTLSDDEWQQWREAFQAGGSAPAVTPSQAPMLVQAGDITSADDSENPDHPLTTNPDTAPSTLDASTAAPPATSGAPPATLSAAPAPITAPASNSGTAPPTNSGAAPTSLASGGPLAAQFLPGQSASSPATDNPAAGQKRTIDQVDGATDLFINNFGGADGLVQVTKRARKKRSDAGVKRGPRKKPATTNVAPSPA</sequence>
<evidence type="ECO:0000313" key="3">
    <source>
        <dbReference type="Proteomes" id="UP000230002"/>
    </source>
</evidence>
<proteinExistence type="predicted"/>
<keyword evidence="3" id="KW-1185">Reference proteome</keyword>
<protein>
    <submittedName>
        <fullName evidence="2">Uncharacterized protein</fullName>
    </submittedName>
</protein>
<gene>
    <name evidence="2" type="ORF">GSI_08309</name>
</gene>
<feature type="region of interest" description="Disordered" evidence="1">
    <location>
        <begin position="756"/>
        <end position="798"/>
    </location>
</feature>
<feature type="compositionally biased region" description="Basic and acidic residues" evidence="1">
    <location>
        <begin position="294"/>
        <end position="312"/>
    </location>
</feature>